<keyword evidence="2" id="KW-1185">Reference proteome</keyword>
<comment type="caution">
    <text evidence="1">The sequence shown here is derived from an EMBL/GenBank/DDBJ whole genome shotgun (WGS) entry which is preliminary data.</text>
</comment>
<reference evidence="1 2" key="1">
    <citation type="submission" date="2020-09" db="EMBL/GenBank/DDBJ databases">
        <title>De no assembly of potato wild relative species, Solanum commersonii.</title>
        <authorList>
            <person name="Cho K."/>
        </authorList>
    </citation>
    <scope>NUCLEOTIDE SEQUENCE [LARGE SCALE GENOMIC DNA]</scope>
    <source>
        <strain evidence="1">LZ3.2</strain>
        <tissue evidence="1">Leaf</tissue>
    </source>
</reference>
<organism evidence="1 2">
    <name type="scientific">Solanum commersonii</name>
    <name type="common">Commerson's wild potato</name>
    <name type="synonym">Commerson's nightshade</name>
    <dbReference type="NCBI Taxonomy" id="4109"/>
    <lineage>
        <taxon>Eukaryota</taxon>
        <taxon>Viridiplantae</taxon>
        <taxon>Streptophyta</taxon>
        <taxon>Embryophyta</taxon>
        <taxon>Tracheophyta</taxon>
        <taxon>Spermatophyta</taxon>
        <taxon>Magnoliopsida</taxon>
        <taxon>eudicotyledons</taxon>
        <taxon>Gunneridae</taxon>
        <taxon>Pentapetalae</taxon>
        <taxon>asterids</taxon>
        <taxon>lamiids</taxon>
        <taxon>Solanales</taxon>
        <taxon>Solanaceae</taxon>
        <taxon>Solanoideae</taxon>
        <taxon>Solaneae</taxon>
        <taxon>Solanum</taxon>
    </lineage>
</organism>
<dbReference type="AlphaFoldDB" id="A0A9J5X138"/>
<accession>A0A9J5X138</accession>
<gene>
    <name evidence="1" type="ORF">H5410_051631</name>
</gene>
<evidence type="ECO:0000313" key="1">
    <source>
        <dbReference type="EMBL" id="KAG5581004.1"/>
    </source>
</evidence>
<evidence type="ECO:0000313" key="2">
    <source>
        <dbReference type="Proteomes" id="UP000824120"/>
    </source>
</evidence>
<name>A0A9J5X138_SOLCO</name>
<dbReference type="EMBL" id="JACXVP010000010">
    <property type="protein sequence ID" value="KAG5581004.1"/>
    <property type="molecule type" value="Genomic_DNA"/>
</dbReference>
<sequence>MNLHKELSPEPLYTFDVDQRNGHEKNESNLWTVASKDLKEYLDATTLQFESFLSRINSKNINVNIGEETDNVKDTIDEEDFHDSDYNNSGEDDDFQEVIVVNKNVKGRGRPKIAPGSINVPSSSAIAYVPKFQRKTQRQSFERFGVECKNCRMK</sequence>
<dbReference type="Proteomes" id="UP000824120">
    <property type="component" value="Chromosome 10"/>
</dbReference>
<proteinExistence type="predicted"/>
<dbReference type="OrthoDB" id="1299179at2759"/>
<protein>
    <submittedName>
        <fullName evidence="1">Uncharacterized protein</fullName>
    </submittedName>
</protein>